<sequence length="260" mass="30352">MSLKAFNFKKKDEKENLENKQDLRLSQRVKCTFSEATIEKECKICNLFLYISKDWYRVFQNEFKELYFADIIKNLHTKDEVFPPVEKIFHFSNFFAITDTKVVIIGQDPYHNVGQATGLAFHVPRNVKNPPSLENIFKEVRSNYKSADCDLESWAKQGVLLLNDTLTVTRSKPNSHSKFGWNVFTDRILSYINENCKNVVFLLWGQFAAKKRALVDENKHLVLISSHPSPFSVLRGFQGCQHFLQANEYLKSKKIDEINW</sequence>
<dbReference type="HAMAP" id="MF_00148">
    <property type="entry name" value="UDG"/>
    <property type="match status" value="1"/>
</dbReference>
<dbReference type="SMART" id="SM00987">
    <property type="entry name" value="UreE_C"/>
    <property type="match status" value="1"/>
</dbReference>
<dbReference type="CDD" id="cd10027">
    <property type="entry name" value="UDG-F1-like"/>
    <property type="match status" value="1"/>
</dbReference>
<keyword evidence="3 5" id="KW-0378">Hydrolase</keyword>
<proteinExistence type="inferred from homology"/>
<keyword evidence="4 5" id="KW-0234">DNA repair</keyword>
<dbReference type="SUPFAM" id="SSF52141">
    <property type="entry name" value="Uracil-DNA glycosylase-like"/>
    <property type="match status" value="1"/>
</dbReference>
<dbReference type="EC" id="3.2.2.27" evidence="5 7"/>
<dbReference type="PANTHER" id="PTHR11264">
    <property type="entry name" value="URACIL-DNA GLYCOSYLASE"/>
    <property type="match status" value="1"/>
</dbReference>
<evidence type="ECO:0000256" key="4">
    <source>
        <dbReference type="ARBA" id="ARBA00023204"/>
    </source>
</evidence>
<dbReference type="InterPro" id="IPR036895">
    <property type="entry name" value="Uracil-DNA_glycosylase-like_sf"/>
</dbReference>
<dbReference type="Proteomes" id="UP000051530">
    <property type="component" value="Unassembled WGS sequence"/>
</dbReference>
<dbReference type="NCBIfam" id="NF003592">
    <property type="entry name" value="PRK05254.1-5"/>
    <property type="match status" value="1"/>
</dbReference>
<dbReference type="EMBL" id="LGUB01000072">
    <property type="protein sequence ID" value="KRH94454.1"/>
    <property type="molecule type" value="Genomic_DNA"/>
</dbReference>
<dbReference type="PANTHER" id="PTHR11264:SF0">
    <property type="entry name" value="URACIL-DNA GLYCOSYLASE"/>
    <property type="match status" value="1"/>
</dbReference>
<dbReference type="NCBIfam" id="TIGR00628">
    <property type="entry name" value="ung"/>
    <property type="match status" value="1"/>
</dbReference>
<dbReference type="InterPro" id="IPR002043">
    <property type="entry name" value="UDG_fam1"/>
</dbReference>
<dbReference type="GO" id="GO:0005739">
    <property type="term" value="C:mitochondrion"/>
    <property type="evidence" value="ECO:0007669"/>
    <property type="project" value="UniProtKB-SubCell"/>
</dbReference>
<dbReference type="GO" id="GO:0005634">
    <property type="term" value="C:nucleus"/>
    <property type="evidence" value="ECO:0007669"/>
    <property type="project" value="UniProtKB-SubCell"/>
</dbReference>
<evidence type="ECO:0000259" key="8">
    <source>
        <dbReference type="SMART" id="SM00986"/>
    </source>
</evidence>
<comment type="subcellular location">
    <subcellularLocation>
        <location evidence="5">Mitochondrion</location>
    </subcellularLocation>
    <subcellularLocation>
        <location evidence="5">Nucleus</location>
    </subcellularLocation>
</comment>
<feature type="domain" description="Uracil-DNA glycosylase-like" evidence="8">
    <location>
        <begin position="93"/>
        <end position="250"/>
    </location>
</feature>
<dbReference type="GO" id="GO:0004844">
    <property type="term" value="F:uracil DNA N-glycosylase activity"/>
    <property type="evidence" value="ECO:0007669"/>
    <property type="project" value="UniProtKB-UniRule"/>
</dbReference>
<dbReference type="GO" id="GO:0097510">
    <property type="term" value="P:base-excision repair, AP site formation via deaminated base removal"/>
    <property type="evidence" value="ECO:0007669"/>
    <property type="project" value="TreeGrafter"/>
</dbReference>
<dbReference type="Pfam" id="PF03167">
    <property type="entry name" value="UDG"/>
    <property type="match status" value="1"/>
</dbReference>
<dbReference type="NCBIfam" id="NF003588">
    <property type="entry name" value="PRK05254.1-1"/>
    <property type="match status" value="1"/>
</dbReference>
<evidence type="ECO:0000256" key="3">
    <source>
        <dbReference type="ARBA" id="ARBA00022801"/>
    </source>
</evidence>
<dbReference type="SMART" id="SM00986">
    <property type="entry name" value="UDG"/>
    <property type="match status" value="1"/>
</dbReference>
<dbReference type="OrthoDB" id="10031947at2759"/>
<organism evidence="9 10">
    <name type="scientific">Pseudoloma neurophilia</name>
    <dbReference type="NCBI Taxonomy" id="146866"/>
    <lineage>
        <taxon>Eukaryota</taxon>
        <taxon>Fungi</taxon>
        <taxon>Fungi incertae sedis</taxon>
        <taxon>Microsporidia</taxon>
        <taxon>Pseudoloma</taxon>
    </lineage>
</organism>
<name>A0A0R0LYQ1_9MICR</name>
<evidence type="ECO:0000256" key="5">
    <source>
        <dbReference type="HAMAP-Rule" id="MF_03166"/>
    </source>
</evidence>
<comment type="similarity">
    <text evidence="1 5 7">Belongs to the uracil-DNA glycosylase (UDG) superfamily. UNG family.</text>
</comment>
<keyword evidence="10" id="KW-1185">Reference proteome</keyword>
<dbReference type="AlphaFoldDB" id="A0A0R0LYQ1"/>
<dbReference type="NCBIfam" id="NF003589">
    <property type="entry name" value="PRK05254.1-2"/>
    <property type="match status" value="1"/>
</dbReference>
<evidence type="ECO:0000256" key="1">
    <source>
        <dbReference type="ARBA" id="ARBA00008184"/>
    </source>
</evidence>
<dbReference type="Gene3D" id="3.40.470.10">
    <property type="entry name" value="Uracil-DNA glycosylase-like domain"/>
    <property type="match status" value="1"/>
</dbReference>
<dbReference type="PROSITE" id="PS00130">
    <property type="entry name" value="U_DNA_GLYCOSYLASE"/>
    <property type="match status" value="1"/>
</dbReference>
<comment type="caution">
    <text evidence="9">The sequence shown here is derived from an EMBL/GenBank/DDBJ whole genome shotgun (WGS) entry which is preliminary data.</text>
</comment>
<feature type="active site" description="Proton acceptor" evidence="5 6">
    <location>
        <position position="108"/>
    </location>
</feature>
<keyword evidence="5" id="KW-0539">Nucleus</keyword>
<reference evidence="9 10" key="1">
    <citation type="submission" date="2015-07" db="EMBL/GenBank/DDBJ databases">
        <title>The genome of Pseudoloma neurophilia, a relevant intracellular parasite of the zebrafish.</title>
        <authorList>
            <person name="Ndikumana S."/>
            <person name="Pelin A."/>
            <person name="Sanders J."/>
            <person name="Corradi N."/>
        </authorList>
    </citation>
    <scope>NUCLEOTIDE SEQUENCE [LARGE SCALE GENOMIC DNA]</scope>
    <source>
        <strain evidence="9 10">MK1</strain>
    </source>
</reference>
<evidence type="ECO:0000256" key="2">
    <source>
        <dbReference type="ARBA" id="ARBA00022763"/>
    </source>
</evidence>
<comment type="catalytic activity">
    <reaction evidence="5 7">
        <text>Hydrolyzes single-stranded DNA or mismatched double-stranded DNA and polynucleotides, releasing free uracil.</text>
        <dbReference type="EC" id="3.2.2.27"/>
    </reaction>
</comment>
<protein>
    <recommendedName>
        <fullName evidence="5 7">Uracil-DNA glycosylase</fullName>
        <shortName evidence="5">UDG</shortName>
        <ecNumber evidence="5 7">3.2.2.27</ecNumber>
    </recommendedName>
</protein>
<comment type="function">
    <text evidence="5 7">Excises uracil residues from the DNA which can arise as a result of misincorporation of dUMP residues by DNA polymerase or due to deamination of cytosine.</text>
</comment>
<gene>
    <name evidence="5" type="primary">UNG1</name>
    <name evidence="9" type="ORF">M153_2540005405</name>
</gene>
<evidence type="ECO:0000256" key="7">
    <source>
        <dbReference type="RuleBase" id="RU003780"/>
    </source>
</evidence>
<accession>A0A0R0LYQ1</accession>
<evidence type="ECO:0000313" key="10">
    <source>
        <dbReference type="Proteomes" id="UP000051530"/>
    </source>
</evidence>
<keyword evidence="2 5" id="KW-0227">DNA damage</keyword>
<evidence type="ECO:0000313" key="9">
    <source>
        <dbReference type="EMBL" id="KRH94454.1"/>
    </source>
</evidence>
<dbReference type="VEuPathDB" id="MicrosporidiaDB:M153_2540005405"/>
<dbReference type="InterPro" id="IPR005122">
    <property type="entry name" value="Uracil-DNA_glycosylase-like"/>
</dbReference>
<keyword evidence="5" id="KW-0496">Mitochondrion</keyword>
<evidence type="ECO:0000256" key="6">
    <source>
        <dbReference type="PROSITE-ProRule" id="PRU10072"/>
    </source>
</evidence>
<dbReference type="InterPro" id="IPR018085">
    <property type="entry name" value="Ura-DNA_Glyclase_AS"/>
</dbReference>